<feature type="transmembrane region" description="Helical" evidence="9">
    <location>
        <begin position="58"/>
        <end position="77"/>
    </location>
</feature>
<evidence type="ECO:0000313" key="11">
    <source>
        <dbReference type="Proteomes" id="UP000321222"/>
    </source>
</evidence>
<name>A0A5B9FSX1_9FLAO</name>
<dbReference type="NCBIfam" id="TIGR00924">
    <property type="entry name" value="yjdL_sub1_fam"/>
    <property type="match status" value="1"/>
</dbReference>
<dbReference type="Pfam" id="PF00854">
    <property type="entry name" value="PTR2"/>
    <property type="match status" value="2"/>
</dbReference>
<keyword evidence="6 9" id="KW-1133">Transmembrane helix</keyword>
<dbReference type="InterPro" id="IPR000109">
    <property type="entry name" value="POT_fam"/>
</dbReference>
<feature type="transmembrane region" description="Helical" evidence="9">
    <location>
        <begin position="275"/>
        <end position="293"/>
    </location>
</feature>
<dbReference type="InterPro" id="IPR018456">
    <property type="entry name" value="PTR2_symporter_CS"/>
</dbReference>
<dbReference type="CDD" id="cd17346">
    <property type="entry name" value="MFS_DtpA_like"/>
    <property type="match status" value="1"/>
</dbReference>
<evidence type="ECO:0000256" key="2">
    <source>
        <dbReference type="ARBA" id="ARBA00022448"/>
    </source>
</evidence>
<feature type="transmembrane region" description="Helical" evidence="9">
    <location>
        <begin position="217"/>
        <end position="237"/>
    </location>
</feature>
<keyword evidence="11" id="KW-1185">Reference proteome</keyword>
<dbReference type="EMBL" id="CP042831">
    <property type="protein sequence ID" value="QEE49231.1"/>
    <property type="molecule type" value="Genomic_DNA"/>
</dbReference>
<dbReference type="GO" id="GO:0006857">
    <property type="term" value="P:oligopeptide transport"/>
    <property type="evidence" value="ECO:0007669"/>
    <property type="project" value="InterPro"/>
</dbReference>
<keyword evidence="5" id="KW-0653">Protein transport</keyword>
<organism evidence="10 11">
    <name type="scientific">Flavobacterium alkalisoli</name>
    <dbReference type="NCBI Taxonomy" id="2602769"/>
    <lineage>
        <taxon>Bacteria</taxon>
        <taxon>Pseudomonadati</taxon>
        <taxon>Bacteroidota</taxon>
        <taxon>Flavobacteriia</taxon>
        <taxon>Flavobacteriales</taxon>
        <taxon>Flavobacteriaceae</taxon>
        <taxon>Flavobacterium</taxon>
    </lineage>
</organism>
<reference evidence="10 11" key="1">
    <citation type="submission" date="2019-08" db="EMBL/GenBank/DDBJ databases">
        <title>Flavobacterium alkalisoli sp. nov., isolated from rhizosphere soil of Suaeda salsa.</title>
        <authorList>
            <person name="Sun J.-Q."/>
            <person name="Xu L."/>
        </authorList>
    </citation>
    <scope>NUCLEOTIDE SEQUENCE [LARGE SCALE GENOMIC DNA]</scope>
    <source>
        <strain evidence="10 11">XS-5</strain>
    </source>
</reference>
<comment type="similarity">
    <text evidence="8">Belongs to the major facilitator superfamily. Proton-dependent oligopeptide transporter (POT/PTR) (TC 2.A.17) family.</text>
</comment>
<accession>A0A5B9FSX1</accession>
<evidence type="ECO:0000256" key="4">
    <source>
        <dbReference type="ARBA" id="ARBA00022692"/>
    </source>
</evidence>
<proteinExistence type="inferred from homology"/>
<feature type="transmembrane region" description="Helical" evidence="9">
    <location>
        <begin position="441"/>
        <end position="461"/>
    </location>
</feature>
<comment type="subcellular location">
    <subcellularLocation>
        <location evidence="1">Cell membrane</location>
        <topology evidence="1">Multi-pass membrane protein</topology>
    </subcellularLocation>
    <subcellularLocation>
        <location evidence="8">Membrane</location>
        <topology evidence="8">Multi-pass membrane protein</topology>
    </subcellularLocation>
</comment>
<evidence type="ECO:0000256" key="3">
    <source>
        <dbReference type="ARBA" id="ARBA00022475"/>
    </source>
</evidence>
<dbReference type="InterPro" id="IPR005279">
    <property type="entry name" value="Dipep/tripep_permease"/>
</dbReference>
<feature type="transmembrane region" description="Helical" evidence="9">
    <location>
        <begin position="86"/>
        <end position="103"/>
    </location>
</feature>
<dbReference type="PANTHER" id="PTHR23517">
    <property type="entry name" value="RESISTANCE PROTEIN MDTM, PUTATIVE-RELATED-RELATED"/>
    <property type="match status" value="1"/>
</dbReference>
<evidence type="ECO:0000313" key="10">
    <source>
        <dbReference type="EMBL" id="QEE49231.1"/>
    </source>
</evidence>
<feature type="transmembrane region" description="Helical" evidence="9">
    <location>
        <begin position="473"/>
        <end position="494"/>
    </location>
</feature>
<dbReference type="OrthoDB" id="9772725at2"/>
<dbReference type="AlphaFoldDB" id="A0A5B9FSX1"/>
<dbReference type="SUPFAM" id="SSF103473">
    <property type="entry name" value="MFS general substrate transporter"/>
    <property type="match status" value="2"/>
</dbReference>
<dbReference type="GO" id="GO:0005886">
    <property type="term" value="C:plasma membrane"/>
    <property type="evidence" value="ECO:0007669"/>
    <property type="project" value="UniProtKB-SubCell"/>
</dbReference>
<dbReference type="PROSITE" id="PS01023">
    <property type="entry name" value="PTR2_2"/>
    <property type="match status" value="1"/>
</dbReference>
<evidence type="ECO:0000256" key="1">
    <source>
        <dbReference type="ARBA" id="ARBA00004651"/>
    </source>
</evidence>
<gene>
    <name evidence="10" type="ORF">FUA48_06460</name>
</gene>
<dbReference type="Proteomes" id="UP000321222">
    <property type="component" value="Chromosome"/>
</dbReference>
<dbReference type="InterPro" id="IPR036259">
    <property type="entry name" value="MFS_trans_sf"/>
</dbReference>
<evidence type="ECO:0000256" key="6">
    <source>
        <dbReference type="ARBA" id="ARBA00022989"/>
    </source>
</evidence>
<keyword evidence="7 9" id="KW-0472">Membrane</keyword>
<sequence>MSGNTTQQGHPKGLWFLFATEMWERFGYYLMLGIFSLYMLDGWNNGGMGFSPEKKSDIYGTYLGLVYLTPFIGGLLADRVLGYRKSIIMGGLMMASGYFLLSFHDMTSFYLGLFFIIMGNGFFKPNISTLVGNLYSTDELKGKKDSGYNIFYMGINIGAFVCNFVAAYMRINFGWGYAFAAAGVGMLLGVLIFLSGTKHIKHVDVMKPLEEGDMKTGKILGLTLLPMFVFGILGYLIPGNILGSDTNDAFIFGCVPVIAFFLYLWFKSSGLEKRAIGALLAVFSCVILFFAVFHQNGDALTVWAEDYTDREMPESVANVATKFDMAQTVENNDIVQLDDAAFEEKMAQLRAQENAMPENTDAEIKAKKEYAKELAGYRASRKYFENLAPEKVPANGKDLKLFSTELYQSINPFWVVLLTPVLVGLWGFLRKRKKEPSTPTKIAIGLVVTALSALVMVGAVYATNDLSMKASSWWLIASYAVITLGELCLSPMGLSLVSKLSPPRITALMMGGFFLSISVGNKLAGMLSSLWETMEEKENFFFLNFALVLGAALMLFLMLKWLNKVMKENNVY</sequence>
<dbReference type="Gene3D" id="1.20.1250.20">
    <property type="entry name" value="MFS general substrate transporter like domains"/>
    <property type="match status" value="2"/>
</dbReference>
<keyword evidence="3" id="KW-1003">Cell membrane</keyword>
<feature type="transmembrane region" description="Helical" evidence="9">
    <location>
        <begin position="148"/>
        <end position="169"/>
    </location>
</feature>
<feature type="transmembrane region" description="Helical" evidence="9">
    <location>
        <begin position="249"/>
        <end position="266"/>
    </location>
</feature>
<feature type="transmembrane region" description="Helical" evidence="9">
    <location>
        <begin position="109"/>
        <end position="127"/>
    </location>
</feature>
<dbReference type="KEGG" id="fak:FUA48_06460"/>
<evidence type="ECO:0000256" key="8">
    <source>
        <dbReference type="RuleBase" id="RU003755"/>
    </source>
</evidence>
<evidence type="ECO:0000256" key="5">
    <source>
        <dbReference type="ARBA" id="ARBA00022856"/>
    </source>
</evidence>
<feature type="transmembrane region" description="Helical" evidence="9">
    <location>
        <begin position="175"/>
        <end position="196"/>
    </location>
</feature>
<keyword evidence="2 8" id="KW-0813">Transport</keyword>
<feature type="transmembrane region" description="Helical" evidence="9">
    <location>
        <begin position="410"/>
        <end position="429"/>
    </location>
</feature>
<feature type="transmembrane region" description="Helical" evidence="9">
    <location>
        <begin position="540"/>
        <end position="559"/>
    </location>
</feature>
<feature type="transmembrane region" description="Helical" evidence="9">
    <location>
        <begin position="26"/>
        <end position="46"/>
    </location>
</feature>
<protein>
    <submittedName>
        <fullName evidence="10">Peptide MFS transporter</fullName>
    </submittedName>
</protein>
<feature type="transmembrane region" description="Helical" evidence="9">
    <location>
        <begin position="506"/>
        <end position="528"/>
    </location>
</feature>
<keyword evidence="4 8" id="KW-0812">Transmembrane</keyword>
<dbReference type="InterPro" id="IPR050171">
    <property type="entry name" value="MFS_Transporters"/>
</dbReference>
<dbReference type="PANTHER" id="PTHR23517:SF15">
    <property type="entry name" value="PROTON-DEPENDENT OLIGOPEPTIDE FAMILY TRANSPORT PROTEIN"/>
    <property type="match status" value="1"/>
</dbReference>
<dbReference type="RefSeq" id="WP_147582781.1">
    <property type="nucleotide sequence ID" value="NZ_CP042831.1"/>
</dbReference>
<keyword evidence="5" id="KW-0571">Peptide transport</keyword>
<evidence type="ECO:0000256" key="7">
    <source>
        <dbReference type="ARBA" id="ARBA00023136"/>
    </source>
</evidence>
<evidence type="ECO:0000256" key="9">
    <source>
        <dbReference type="SAM" id="Phobius"/>
    </source>
</evidence>
<dbReference type="GO" id="GO:1904680">
    <property type="term" value="F:peptide transmembrane transporter activity"/>
    <property type="evidence" value="ECO:0007669"/>
    <property type="project" value="InterPro"/>
</dbReference>